<evidence type="ECO:0000256" key="3">
    <source>
        <dbReference type="ARBA" id="ARBA00005760"/>
    </source>
</evidence>
<dbReference type="GO" id="GO:0015031">
    <property type="term" value="P:protein transport"/>
    <property type="evidence" value="ECO:0007669"/>
    <property type="project" value="UniProtKB-KW"/>
</dbReference>
<keyword evidence="8 14" id="KW-1133">Transmembrane helix</keyword>
<keyword evidence="5 14" id="KW-0812">Transmembrane</keyword>
<dbReference type="GO" id="GO:0106166">
    <property type="term" value="F:spindle pole body-nuclear membrane anchor activity"/>
    <property type="evidence" value="ECO:0007669"/>
    <property type="project" value="TreeGrafter"/>
</dbReference>
<dbReference type="AlphaFoldDB" id="A0A084G5X7"/>
<protein>
    <recommendedName>
        <fullName evidence="17">Nuclear envelope protein</fullName>
    </recommendedName>
</protein>
<evidence type="ECO:0000256" key="11">
    <source>
        <dbReference type="ARBA" id="ARBA00023136"/>
    </source>
</evidence>
<keyword evidence="7" id="KW-0653">Protein transport</keyword>
<feature type="compositionally biased region" description="Basic and acidic residues" evidence="13">
    <location>
        <begin position="618"/>
        <end position="631"/>
    </location>
</feature>
<evidence type="ECO:0000256" key="5">
    <source>
        <dbReference type="ARBA" id="ARBA00022692"/>
    </source>
</evidence>
<dbReference type="Proteomes" id="UP000028545">
    <property type="component" value="Unassembled WGS sequence"/>
</dbReference>
<evidence type="ECO:0000256" key="2">
    <source>
        <dbReference type="ARBA" id="ARBA00004567"/>
    </source>
</evidence>
<dbReference type="GO" id="GO:0070762">
    <property type="term" value="C:nuclear pore transmembrane ring"/>
    <property type="evidence" value="ECO:0007669"/>
    <property type="project" value="TreeGrafter"/>
</dbReference>
<dbReference type="HOGENOM" id="CLU_029386_1_0_1"/>
<dbReference type="GO" id="GO:0005816">
    <property type="term" value="C:spindle pole body"/>
    <property type="evidence" value="ECO:0007669"/>
    <property type="project" value="TreeGrafter"/>
</dbReference>
<evidence type="ECO:0008006" key="17">
    <source>
        <dbReference type="Google" id="ProtNLM"/>
    </source>
</evidence>
<keyword evidence="10" id="KW-0906">Nuclear pore complex</keyword>
<evidence type="ECO:0000256" key="1">
    <source>
        <dbReference type="ARBA" id="ARBA00004232"/>
    </source>
</evidence>
<dbReference type="OMA" id="WQTANLF"/>
<dbReference type="OrthoDB" id="67850at2759"/>
<feature type="transmembrane region" description="Helical" evidence="14">
    <location>
        <begin position="148"/>
        <end position="167"/>
    </location>
</feature>
<gene>
    <name evidence="15" type="ORF">SAPIO_CDS6022</name>
</gene>
<evidence type="ECO:0000256" key="8">
    <source>
        <dbReference type="ARBA" id="ARBA00022989"/>
    </source>
</evidence>
<keyword evidence="9" id="KW-0811">Translocation</keyword>
<feature type="transmembrane region" description="Helical" evidence="14">
    <location>
        <begin position="218"/>
        <end position="240"/>
    </location>
</feature>
<dbReference type="GO" id="GO:0006999">
    <property type="term" value="P:nuclear pore organization"/>
    <property type="evidence" value="ECO:0007669"/>
    <property type="project" value="TreeGrafter"/>
</dbReference>
<dbReference type="GeneID" id="27725094"/>
<dbReference type="VEuPathDB" id="FungiDB:SAPIO_CDS6022"/>
<evidence type="ECO:0000256" key="6">
    <source>
        <dbReference type="ARBA" id="ARBA00022816"/>
    </source>
</evidence>
<dbReference type="RefSeq" id="XP_016642538.1">
    <property type="nucleotide sequence ID" value="XM_016788222.1"/>
</dbReference>
<dbReference type="PANTHER" id="PTHR13269">
    <property type="entry name" value="NUCLEOPORIN NDC1"/>
    <property type="match status" value="1"/>
</dbReference>
<dbReference type="InterPro" id="IPR019049">
    <property type="entry name" value="Nucleoporin_prot_Ndc1/Nup"/>
</dbReference>
<evidence type="ECO:0000256" key="10">
    <source>
        <dbReference type="ARBA" id="ARBA00023132"/>
    </source>
</evidence>
<feature type="compositionally biased region" description="Basic and acidic residues" evidence="13">
    <location>
        <begin position="385"/>
        <end position="403"/>
    </location>
</feature>
<reference evidence="15 16" key="1">
    <citation type="journal article" date="2014" name="Genome Announc.">
        <title>Draft genome sequence of the pathogenic fungus Scedosporium apiospermum.</title>
        <authorList>
            <person name="Vandeputte P."/>
            <person name="Ghamrawi S."/>
            <person name="Rechenmann M."/>
            <person name="Iltis A."/>
            <person name="Giraud S."/>
            <person name="Fleury M."/>
            <person name="Thornton C."/>
            <person name="Delhaes L."/>
            <person name="Meyer W."/>
            <person name="Papon N."/>
            <person name="Bouchara J.P."/>
        </authorList>
    </citation>
    <scope>NUCLEOTIDE SEQUENCE [LARGE SCALE GENOMIC DNA]</scope>
    <source>
        <strain evidence="15 16">IHEM 14462</strain>
    </source>
</reference>
<keyword evidence="4" id="KW-0813">Transport</keyword>
<accession>A0A084G5X7</accession>
<keyword evidence="16" id="KW-1185">Reference proteome</keyword>
<proteinExistence type="inferred from homology"/>
<sequence>MAAPSGRRRAPYKDFLQPALHRRFASTATILLAVSYVISILLSDYSYFWSWFPIGPSGIRALSIFGSGLVILILRIAQYHVDVRTSNSAFATFTQDLARAETYEAFGSYFISSLFFSIIFLHAYSDDSAMHWIVYRNGDRPRLNERPLFLAFYFISCGIVQAAVHICKDQDKLTLGGSNENGKKEEKGASTFSRAIRKSPDIMSEAASRAVIALITHLLFYFVVLRSFAWPWALFFFRLFYNLPKTNMLPPSTPATFHTLKISIFGGFFLFVLWQAGNAAFSAFMAKEPLKNGKPLTAESKDPNGSLLNGLKSKKTPVRAYAMWELSYIARDFPNRRKAIFEDIDRKDGPMWSQVYSICLELVKSIATRVDEHGKQPAAPQPETKPNEPKARTTAPPRDEAIFKHQPSTKSMRGEVENAIDHIARSPGKTPMSQLSPVAKKTWKKAKDSVLTQDQQEALRPDHVVGQFRQVILRILQNDKIGPIFRHEYRRGLAAAVLGTPSAELALYVNAVEVLGLLAVNSLGEDKFGNVHRDVPTIIRTFTSTIRKLDAFTASFPVHWTDVEAKKECPEVDALLDALRSALGKLITSFEPFRNDLRLTLTDLRLAKEAAGVTESADDAREPDMAEIRRR</sequence>
<feature type="transmembrane region" description="Helical" evidence="14">
    <location>
        <begin position="260"/>
        <end position="284"/>
    </location>
</feature>
<comment type="similarity">
    <text evidence="3">Belongs to the NDC1 family.</text>
</comment>
<evidence type="ECO:0000313" key="16">
    <source>
        <dbReference type="Proteomes" id="UP000028545"/>
    </source>
</evidence>
<feature type="transmembrane region" description="Helical" evidence="14">
    <location>
        <begin position="20"/>
        <end position="42"/>
    </location>
</feature>
<evidence type="ECO:0000256" key="9">
    <source>
        <dbReference type="ARBA" id="ARBA00023010"/>
    </source>
</evidence>
<dbReference type="GO" id="GO:0070631">
    <property type="term" value="P:spindle pole body localization"/>
    <property type="evidence" value="ECO:0007669"/>
    <property type="project" value="TreeGrafter"/>
</dbReference>
<evidence type="ECO:0000313" key="15">
    <source>
        <dbReference type="EMBL" id="KEZ42739.1"/>
    </source>
</evidence>
<comment type="caution">
    <text evidence="15">The sequence shown here is derived from an EMBL/GenBank/DDBJ whole genome shotgun (WGS) entry which is preliminary data.</text>
</comment>
<comment type="subcellular location">
    <subcellularLocation>
        <location evidence="1">Nucleus membrane</location>
        <topology evidence="1">Multi-pass membrane protein</topology>
    </subcellularLocation>
    <subcellularLocation>
        <location evidence="2">Nucleus</location>
        <location evidence="2">Nuclear pore complex</location>
    </subcellularLocation>
</comment>
<keyword evidence="6" id="KW-0509">mRNA transport</keyword>
<evidence type="ECO:0000256" key="13">
    <source>
        <dbReference type="SAM" id="MobiDB-lite"/>
    </source>
</evidence>
<evidence type="ECO:0000256" key="7">
    <source>
        <dbReference type="ARBA" id="ARBA00022927"/>
    </source>
</evidence>
<keyword evidence="11 14" id="KW-0472">Membrane</keyword>
<evidence type="ECO:0000256" key="12">
    <source>
        <dbReference type="ARBA" id="ARBA00023242"/>
    </source>
</evidence>
<dbReference type="GO" id="GO:0031965">
    <property type="term" value="C:nuclear membrane"/>
    <property type="evidence" value="ECO:0007669"/>
    <property type="project" value="UniProtKB-SubCell"/>
</dbReference>
<name>A0A084G5X7_PSEDA</name>
<feature type="region of interest" description="Disordered" evidence="13">
    <location>
        <begin position="372"/>
        <end position="413"/>
    </location>
</feature>
<dbReference type="Pfam" id="PF09531">
    <property type="entry name" value="Ndc1_Nup"/>
    <property type="match status" value="1"/>
</dbReference>
<organism evidence="15 16">
    <name type="scientific">Pseudallescheria apiosperma</name>
    <name type="common">Scedosporium apiospermum</name>
    <dbReference type="NCBI Taxonomy" id="563466"/>
    <lineage>
        <taxon>Eukaryota</taxon>
        <taxon>Fungi</taxon>
        <taxon>Dikarya</taxon>
        <taxon>Ascomycota</taxon>
        <taxon>Pezizomycotina</taxon>
        <taxon>Sordariomycetes</taxon>
        <taxon>Hypocreomycetidae</taxon>
        <taxon>Microascales</taxon>
        <taxon>Microascaceae</taxon>
        <taxon>Scedosporium</taxon>
    </lineage>
</organism>
<dbReference type="KEGG" id="sapo:SAPIO_CDS6022"/>
<dbReference type="PANTHER" id="PTHR13269:SF6">
    <property type="entry name" value="NUCLEOPORIN NDC1"/>
    <property type="match status" value="1"/>
</dbReference>
<dbReference type="GO" id="GO:0051028">
    <property type="term" value="P:mRNA transport"/>
    <property type="evidence" value="ECO:0007669"/>
    <property type="project" value="UniProtKB-KW"/>
</dbReference>
<evidence type="ECO:0000256" key="14">
    <source>
        <dbReference type="SAM" id="Phobius"/>
    </source>
</evidence>
<feature type="region of interest" description="Disordered" evidence="13">
    <location>
        <begin position="612"/>
        <end position="631"/>
    </location>
</feature>
<feature type="transmembrane region" description="Helical" evidence="14">
    <location>
        <begin position="106"/>
        <end position="125"/>
    </location>
</feature>
<evidence type="ECO:0000256" key="4">
    <source>
        <dbReference type="ARBA" id="ARBA00022448"/>
    </source>
</evidence>
<keyword evidence="12" id="KW-0539">Nucleus</keyword>
<feature type="transmembrane region" description="Helical" evidence="14">
    <location>
        <begin position="48"/>
        <end position="74"/>
    </location>
</feature>
<dbReference type="EMBL" id="JOWA01000099">
    <property type="protein sequence ID" value="KEZ42739.1"/>
    <property type="molecule type" value="Genomic_DNA"/>
</dbReference>